<dbReference type="RefSeq" id="WP_173632864.1">
    <property type="nucleotide sequence ID" value="NZ_CP054212.1"/>
</dbReference>
<proteinExistence type="predicted"/>
<keyword evidence="1" id="KW-0812">Transmembrane</keyword>
<gene>
    <name evidence="2" type="ORF">PMPD1_0833</name>
</gene>
<feature type="transmembrane region" description="Helical" evidence="1">
    <location>
        <begin position="15"/>
        <end position="35"/>
    </location>
</feature>
<dbReference type="EMBL" id="CP054212">
    <property type="protein sequence ID" value="QKJ85805.1"/>
    <property type="molecule type" value="Genomic_DNA"/>
</dbReference>
<keyword evidence="1" id="KW-1133">Transmembrane helix</keyword>
<reference evidence="2 3" key="1">
    <citation type="submission" date="2020-06" db="EMBL/GenBank/DDBJ databases">
        <title>Genome sequence of Paramixta manurensis strain PD-1.</title>
        <authorList>
            <person name="Lee C.W."/>
            <person name="Kim J."/>
        </authorList>
    </citation>
    <scope>NUCLEOTIDE SEQUENCE [LARGE SCALE GENOMIC DNA]</scope>
    <source>
        <strain evidence="2 3">PD-1</strain>
    </source>
</reference>
<dbReference type="AlphaFoldDB" id="A0A6M8U596"/>
<sequence length="135" mass="15666">MFFIKFLKDNASDPFFYIVLIVVGVFIYAFISIYINNRRKNNIKRNSIETIATIISIRSMPGENSAYVNVEFKVAYQDNEGKRHLSIGNSVIDVTDLQKYQPGNELPIKYIKGQFDKFYINIVNPMQSRTLKINN</sequence>
<organism evidence="2 3">
    <name type="scientific">Paramixta manurensis</name>
    <dbReference type="NCBI Taxonomy" id="2740817"/>
    <lineage>
        <taxon>Bacteria</taxon>
        <taxon>Pseudomonadati</taxon>
        <taxon>Pseudomonadota</taxon>
        <taxon>Gammaproteobacteria</taxon>
        <taxon>Enterobacterales</taxon>
        <taxon>Erwiniaceae</taxon>
        <taxon>Paramixta</taxon>
    </lineage>
</organism>
<keyword evidence="1" id="KW-0472">Membrane</keyword>
<evidence type="ECO:0000313" key="3">
    <source>
        <dbReference type="Proteomes" id="UP000505325"/>
    </source>
</evidence>
<evidence type="ECO:0000313" key="2">
    <source>
        <dbReference type="EMBL" id="QKJ85805.1"/>
    </source>
</evidence>
<name>A0A6M8U596_9GAMM</name>
<protein>
    <recommendedName>
        <fullName evidence="4">DUF3592 domain-containing protein</fullName>
    </recommendedName>
</protein>
<evidence type="ECO:0008006" key="4">
    <source>
        <dbReference type="Google" id="ProtNLM"/>
    </source>
</evidence>
<dbReference type="KEGG" id="pmak:PMPD1_0833"/>
<evidence type="ECO:0000256" key="1">
    <source>
        <dbReference type="SAM" id="Phobius"/>
    </source>
</evidence>
<dbReference type="Proteomes" id="UP000505325">
    <property type="component" value="Chromosome"/>
</dbReference>
<keyword evidence="3" id="KW-1185">Reference proteome</keyword>
<accession>A0A6M8U596</accession>